<dbReference type="SUPFAM" id="SSF56219">
    <property type="entry name" value="DNase I-like"/>
    <property type="match status" value="1"/>
</dbReference>
<comment type="caution">
    <text evidence="1">The sequence shown here is derived from an EMBL/GenBank/DDBJ whole genome shotgun (WGS) entry which is preliminary data.</text>
</comment>
<dbReference type="Gene3D" id="3.60.10.10">
    <property type="entry name" value="Endonuclease/exonuclease/phosphatase"/>
    <property type="match status" value="1"/>
</dbReference>
<name>A0AAU9UFB2_EUPED</name>
<dbReference type="InterPro" id="IPR036691">
    <property type="entry name" value="Endo/exonu/phosph_ase_sf"/>
</dbReference>
<keyword evidence="2" id="KW-1185">Reference proteome</keyword>
<protein>
    <recommendedName>
        <fullName evidence="3">Endonuclease/exonuclease/phosphatase domain-containing protein</fullName>
    </recommendedName>
</protein>
<dbReference type="EMBL" id="CAKOGL010000016">
    <property type="protein sequence ID" value="CAH2096591.1"/>
    <property type="molecule type" value="Genomic_DNA"/>
</dbReference>
<reference evidence="1" key="1">
    <citation type="submission" date="2022-03" db="EMBL/GenBank/DDBJ databases">
        <authorList>
            <person name="Tunstrom K."/>
        </authorList>
    </citation>
    <scope>NUCLEOTIDE SEQUENCE</scope>
</reference>
<evidence type="ECO:0008006" key="3">
    <source>
        <dbReference type="Google" id="ProtNLM"/>
    </source>
</evidence>
<sequence>MINKKINECVLGFEPVNERMFKLHIKGKLYNTTYICNHAPTEDATDEYKEKFYEYLQNVCSKVLKYDALFVIGDFNAKDMRVYREVNCDSDHFLLIATIKEKTCRIKNISGEMRKKWNTEKLKDDTTVDLHKKEIEQDLKKTIPSDDIEEE</sequence>
<evidence type="ECO:0000313" key="2">
    <source>
        <dbReference type="Proteomes" id="UP001153954"/>
    </source>
</evidence>
<accession>A0AAU9UFB2</accession>
<gene>
    <name evidence="1" type="ORF">EEDITHA_LOCUS11910</name>
</gene>
<organism evidence="1 2">
    <name type="scientific">Euphydryas editha</name>
    <name type="common">Edith's checkerspot</name>
    <dbReference type="NCBI Taxonomy" id="104508"/>
    <lineage>
        <taxon>Eukaryota</taxon>
        <taxon>Metazoa</taxon>
        <taxon>Ecdysozoa</taxon>
        <taxon>Arthropoda</taxon>
        <taxon>Hexapoda</taxon>
        <taxon>Insecta</taxon>
        <taxon>Pterygota</taxon>
        <taxon>Neoptera</taxon>
        <taxon>Endopterygota</taxon>
        <taxon>Lepidoptera</taxon>
        <taxon>Glossata</taxon>
        <taxon>Ditrysia</taxon>
        <taxon>Papilionoidea</taxon>
        <taxon>Nymphalidae</taxon>
        <taxon>Nymphalinae</taxon>
        <taxon>Euphydryas</taxon>
    </lineage>
</organism>
<evidence type="ECO:0000313" key="1">
    <source>
        <dbReference type="EMBL" id="CAH2096591.1"/>
    </source>
</evidence>
<proteinExistence type="predicted"/>
<dbReference type="AlphaFoldDB" id="A0AAU9UFB2"/>
<dbReference type="Proteomes" id="UP001153954">
    <property type="component" value="Unassembled WGS sequence"/>
</dbReference>